<protein>
    <submittedName>
        <fullName evidence="1">DUF6482 family protein</fullName>
    </submittedName>
</protein>
<dbReference type="EMBL" id="JAUFQC010000001">
    <property type="protein sequence ID" value="MDN3610057.1"/>
    <property type="molecule type" value="Genomic_DNA"/>
</dbReference>
<keyword evidence="2" id="KW-1185">Reference proteome</keyword>
<reference evidence="2" key="1">
    <citation type="journal article" date="2019" name="Int. J. Syst. Evol. Microbiol.">
        <title>The Global Catalogue of Microorganisms (GCM) 10K type strain sequencing project: providing services to taxonomists for standard genome sequencing and annotation.</title>
        <authorList>
            <consortium name="The Broad Institute Genomics Platform"/>
            <consortium name="The Broad Institute Genome Sequencing Center for Infectious Disease"/>
            <person name="Wu L."/>
            <person name="Ma J."/>
        </authorList>
    </citation>
    <scope>NUCLEOTIDE SEQUENCE [LARGE SCALE GENOMIC DNA]</scope>
    <source>
        <strain evidence="2">CECT 7398</strain>
    </source>
</reference>
<organism evidence="1 2">
    <name type="scientific">Vibrio ostreicida</name>
    <dbReference type="NCBI Taxonomy" id="526588"/>
    <lineage>
        <taxon>Bacteria</taxon>
        <taxon>Pseudomonadati</taxon>
        <taxon>Pseudomonadota</taxon>
        <taxon>Gammaproteobacteria</taxon>
        <taxon>Vibrionales</taxon>
        <taxon>Vibrionaceae</taxon>
        <taxon>Vibrio</taxon>
    </lineage>
</organism>
<accession>A0ABT8BVC7</accession>
<proteinExistence type="predicted"/>
<dbReference type="InterPro" id="IPR045508">
    <property type="entry name" value="DUF6482"/>
</dbReference>
<dbReference type="Proteomes" id="UP001238540">
    <property type="component" value="Unassembled WGS sequence"/>
</dbReference>
<sequence>MELLIESLEGGIYLAYSVNGDSKTLLKDNAATPLKFACLTQARDHFKDHKFDSAMLVHCSAYDEMCGEQIENNNSLKTELPWF</sequence>
<evidence type="ECO:0000313" key="2">
    <source>
        <dbReference type="Proteomes" id="UP001238540"/>
    </source>
</evidence>
<evidence type="ECO:0000313" key="1">
    <source>
        <dbReference type="EMBL" id="MDN3610057.1"/>
    </source>
</evidence>
<comment type="caution">
    <text evidence="1">The sequence shown here is derived from an EMBL/GenBank/DDBJ whole genome shotgun (WGS) entry which is preliminary data.</text>
</comment>
<dbReference type="Pfam" id="PF20090">
    <property type="entry name" value="DUF6482"/>
    <property type="match status" value="1"/>
</dbReference>
<dbReference type="RefSeq" id="WP_076588014.1">
    <property type="nucleotide sequence ID" value="NZ_JABEYA020000013.1"/>
</dbReference>
<gene>
    <name evidence="1" type="ORF">QWZ16_10135</name>
</gene>
<name>A0ABT8BVC7_9VIBR</name>